<reference evidence="7 8" key="1">
    <citation type="submission" date="2018-06" db="EMBL/GenBank/DDBJ databases">
        <authorList>
            <consortium name="Pathogen Informatics"/>
            <person name="Doyle S."/>
        </authorList>
    </citation>
    <scope>NUCLEOTIDE SEQUENCE [LARGE SCALE GENOMIC DNA]</scope>
    <source>
        <strain evidence="7 8">NCTC10911</strain>
    </source>
</reference>
<sequence length="171" mass="19407">MGQAFAALSVWQVMGYGLVFFGGIYLLFGAATWLLTQRVLPALGVGRPLDPRPLGPGQWRREFLQSGLSVLIFGLGMVFPWGLVQLGWARLDDAAGPWRIVAEILVLVIWNDVHFWINHRLLHTRLLRRFHLPHHRSVVTTPFSTYSFHPIEALMLGNVILLPMVVHDFSF</sequence>
<proteinExistence type="predicted"/>
<evidence type="ECO:0000256" key="2">
    <source>
        <dbReference type="ARBA" id="ARBA00022692"/>
    </source>
</evidence>
<dbReference type="GO" id="GO:0016020">
    <property type="term" value="C:membrane"/>
    <property type="evidence" value="ECO:0007669"/>
    <property type="project" value="UniProtKB-SubCell"/>
</dbReference>
<dbReference type="GO" id="GO:0005506">
    <property type="term" value="F:iron ion binding"/>
    <property type="evidence" value="ECO:0007669"/>
    <property type="project" value="InterPro"/>
</dbReference>
<dbReference type="PANTHER" id="PTHR11863">
    <property type="entry name" value="STEROL DESATURASE"/>
    <property type="match status" value="1"/>
</dbReference>
<feature type="domain" description="Fatty acid hydroxylase" evidence="6">
    <location>
        <begin position="105"/>
        <end position="166"/>
    </location>
</feature>
<comment type="subcellular location">
    <subcellularLocation>
        <location evidence="1">Membrane</location>
    </subcellularLocation>
</comment>
<protein>
    <submittedName>
        <fullName evidence="7">Fatty acid hydroxylase superfamily</fullName>
    </submittedName>
</protein>
<evidence type="ECO:0000256" key="3">
    <source>
        <dbReference type="ARBA" id="ARBA00022989"/>
    </source>
</evidence>
<dbReference type="Pfam" id="PF04116">
    <property type="entry name" value="FA_hydroxylase"/>
    <property type="match status" value="1"/>
</dbReference>
<evidence type="ECO:0000259" key="6">
    <source>
        <dbReference type="Pfam" id="PF04116"/>
    </source>
</evidence>
<keyword evidence="4 5" id="KW-0472">Membrane</keyword>
<dbReference type="EMBL" id="UFTT01000002">
    <property type="protein sequence ID" value="SUV66600.1"/>
    <property type="molecule type" value="Genomic_DNA"/>
</dbReference>
<evidence type="ECO:0000256" key="5">
    <source>
        <dbReference type="SAM" id="Phobius"/>
    </source>
</evidence>
<dbReference type="Proteomes" id="UP000255014">
    <property type="component" value="Unassembled WGS sequence"/>
</dbReference>
<evidence type="ECO:0000256" key="1">
    <source>
        <dbReference type="ARBA" id="ARBA00004370"/>
    </source>
</evidence>
<keyword evidence="3 5" id="KW-1133">Transmembrane helix</keyword>
<dbReference type="GO" id="GO:0016491">
    <property type="term" value="F:oxidoreductase activity"/>
    <property type="evidence" value="ECO:0007669"/>
    <property type="project" value="InterPro"/>
</dbReference>
<dbReference type="InterPro" id="IPR050307">
    <property type="entry name" value="Sterol_Desaturase_Related"/>
</dbReference>
<evidence type="ECO:0000256" key="4">
    <source>
        <dbReference type="ARBA" id="ARBA00023136"/>
    </source>
</evidence>
<name>A0A0E7UN90_BORPT</name>
<feature type="transmembrane region" description="Helical" evidence="5">
    <location>
        <begin position="100"/>
        <end position="119"/>
    </location>
</feature>
<dbReference type="AlphaFoldDB" id="A0A0E7UN90"/>
<feature type="transmembrane region" description="Helical" evidence="5">
    <location>
        <begin position="68"/>
        <end position="88"/>
    </location>
</feature>
<dbReference type="GO" id="GO:0008610">
    <property type="term" value="P:lipid biosynthetic process"/>
    <property type="evidence" value="ECO:0007669"/>
    <property type="project" value="InterPro"/>
</dbReference>
<organism evidence="7 8">
    <name type="scientific">Bordetella pertussis</name>
    <dbReference type="NCBI Taxonomy" id="520"/>
    <lineage>
        <taxon>Bacteria</taxon>
        <taxon>Pseudomonadati</taxon>
        <taxon>Pseudomonadota</taxon>
        <taxon>Betaproteobacteria</taxon>
        <taxon>Burkholderiales</taxon>
        <taxon>Alcaligenaceae</taxon>
        <taxon>Bordetella</taxon>
    </lineage>
</organism>
<evidence type="ECO:0000313" key="8">
    <source>
        <dbReference type="Proteomes" id="UP000255014"/>
    </source>
</evidence>
<accession>A0A0E7UN90</accession>
<evidence type="ECO:0000313" key="7">
    <source>
        <dbReference type="EMBL" id="SUV66600.1"/>
    </source>
</evidence>
<feature type="transmembrane region" description="Helical" evidence="5">
    <location>
        <begin position="13"/>
        <end position="35"/>
    </location>
</feature>
<keyword evidence="2 5" id="KW-0812">Transmembrane</keyword>
<gene>
    <name evidence="7" type="ORF">NCTC10911_03661</name>
</gene>
<dbReference type="InterPro" id="IPR006694">
    <property type="entry name" value="Fatty_acid_hydroxylase"/>
</dbReference>